<accession>A0AAV7TYH0</accession>
<dbReference type="EMBL" id="JANPWB010000006">
    <property type="protein sequence ID" value="KAJ1181747.1"/>
    <property type="molecule type" value="Genomic_DNA"/>
</dbReference>
<evidence type="ECO:0000313" key="2">
    <source>
        <dbReference type="Proteomes" id="UP001066276"/>
    </source>
</evidence>
<comment type="caution">
    <text evidence="1">The sequence shown here is derived from an EMBL/GenBank/DDBJ whole genome shotgun (WGS) entry which is preliminary data.</text>
</comment>
<reference evidence="1" key="1">
    <citation type="journal article" date="2022" name="bioRxiv">
        <title>Sequencing and chromosome-scale assembly of the giantPleurodeles waltlgenome.</title>
        <authorList>
            <person name="Brown T."/>
            <person name="Elewa A."/>
            <person name="Iarovenko S."/>
            <person name="Subramanian E."/>
            <person name="Araus A.J."/>
            <person name="Petzold A."/>
            <person name="Susuki M."/>
            <person name="Suzuki K.-i.T."/>
            <person name="Hayashi T."/>
            <person name="Toyoda A."/>
            <person name="Oliveira C."/>
            <person name="Osipova E."/>
            <person name="Leigh N.D."/>
            <person name="Simon A."/>
            <person name="Yun M.H."/>
        </authorList>
    </citation>
    <scope>NUCLEOTIDE SEQUENCE</scope>
    <source>
        <strain evidence="1">20211129_DDA</strain>
        <tissue evidence="1">Liver</tissue>
    </source>
</reference>
<organism evidence="1 2">
    <name type="scientific">Pleurodeles waltl</name>
    <name type="common">Iberian ribbed newt</name>
    <dbReference type="NCBI Taxonomy" id="8319"/>
    <lineage>
        <taxon>Eukaryota</taxon>
        <taxon>Metazoa</taxon>
        <taxon>Chordata</taxon>
        <taxon>Craniata</taxon>
        <taxon>Vertebrata</taxon>
        <taxon>Euteleostomi</taxon>
        <taxon>Amphibia</taxon>
        <taxon>Batrachia</taxon>
        <taxon>Caudata</taxon>
        <taxon>Salamandroidea</taxon>
        <taxon>Salamandridae</taxon>
        <taxon>Pleurodelinae</taxon>
        <taxon>Pleurodeles</taxon>
    </lineage>
</organism>
<gene>
    <name evidence="1" type="ORF">NDU88_006947</name>
</gene>
<name>A0AAV7TYH0_PLEWA</name>
<proteinExistence type="predicted"/>
<protein>
    <submittedName>
        <fullName evidence="1">Uncharacterized protein</fullName>
    </submittedName>
</protein>
<dbReference type="AlphaFoldDB" id="A0AAV7TYH0"/>
<sequence>MCETDVFRPCTCSLLLRLQSPQPGNEDLLTRPSLCCLQTKDALNTSRVGISSKDLHIYRSLPLPGSIISTTHVPPTAADSQAHACANEKPLYGPAWGSKQDNDIIDVTNKIGAQRPLHLDLSDAGLMTGL</sequence>
<keyword evidence="2" id="KW-1185">Reference proteome</keyword>
<evidence type="ECO:0000313" key="1">
    <source>
        <dbReference type="EMBL" id="KAJ1181747.1"/>
    </source>
</evidence>
<dbReference type="Proteomes" id="UP001066276">
    <property type="component" value="Chromosome 3_2"/>
</dbReference>